<name>A0ABU6VL55_9FABA</name>
<organism evidence="2 3">
    <name type="scientific">Stylosanthes scabra</name>
    <dbReference type="NCBI Taxonomy" id="79078"/>
    <lineage>
        <taxon>Eukaryota</taxon>
        <taxon>Viridiplantae</taxon>
        <taxon>Streptophyta</taxon>
        <taxon>Embryophyta</taxon>
        <taxon>Tracheophyta</taxon>
        <taxon>Spermatophyta</taxon>
        <taxon>Magnoliopsida</taxon>
        <taxon>eudicotyledons</taxon>
        <taxon>Gunneridae</taxon>
        <taxon>Pentapetalae</taxon>
        <taxon>rosids</taxon>
        <taxon>fabids</taxon>
        <taxon>Fabales</taxon>
        <taxon>Fabaceae</taxon>
        <taxon>Papilionoideae</taxon>
        <taxon>50 kb inversion clade</taxon>
        <taxon>dalbergioids sensu lato</taxon>
        <taxon>Dalbergieae</taxon>
        <taxon>Pterocarpus clade</taxon>
        <taxon>Stylosanthes</taxon>
    </lineage>
</organism>
<evidence type="ECO:0000256" key="1">
    <source>
        <dbReference type="SAM" id="MobiDB-lite"/>
    </source>
</evidence>
<evidence type="ECO:0000313" key="3">
    <source>
        <dbReference type="Proteomes" id="UP001341840"/>
    </source>
</evidence>
<keyword evidence="3" id="KW-1185">Reference proteome</keyword>
<feature type="compositionally biased region" description="Acidic residues" evidence="1">
    <location>
        <begin position="50"/>
        <end position="64"/>
    </location>
</feature>
<protein>
    <submittedName>
        <fullName evidence="2">Uncharacterized protein</fullName>
    </submittedName>
</protein>
<feature type="region of interest" description="Disordered" evidence="1">
    <location>
        <begin position="22"/>
        <end position="75"/>
    </location>
</feature>
<sequence length="88" mass="10067">MSTRNARMIGLRMPKSWELISPSEGWMCEGDEEEKEIGGMEPSVEKKEASEEDPEEEKDPEEEVPTSSSLPMDIDATKDYLQFIKELE</sequence>
<reference evidence="2 3" key="1">
    <citation type="journal article" date="2023" name="Plants (Basel)">
        <title>Bridging the Gap: Combining Genomics and Transcriptomics Approaches to Understand Stylosanthes scabra, an Orphan Legume from the Brazilian Caatinga.</title>
        <authorList>
            <person name="Ferreira-Neto J.R.C."/>
            <person name="da Silva M.D."/>
            <person name="Binneck E."/>
            <person name="de Melo N.F."/>
            <person name="da Silva R.H."/>
            <person name="de Melo A.L.T.M."/>
            <person name="Pandolfi V."/>
            <person name="Bustamante F.O."/>
            <person name="Brasileiro-Vidal A.C."/>
            <person name="Benko-Iseppon A.M."/>
        </authorList>
    </citation>
    <scope>NUCLEOTIDE SEQUENCE [LARGE SCALE GENOMIC DNA]</scope>
    <source>
        <tissue evidence="2">Leaves</tissue>
    </source>
</reference>
<dbReference type="EMBL" id="JASCZI010151446">
    <property type="protein sequence ID" value="MED6172898.1"/>
    <property type="molecule type" value="Genomic_DNA"/>
</dbReference>
<evidence type="ECO:0000313" key="2">
    <source>
        <dbReference type="EMBL" id="MED6172898.1"/>
    </source>
</evidence>
<gene>
    <name evidence="2" type="ORF">PIB30_054224</name>
</gene>
<comment type="caution">
    <text evidence="2">The sequence shown here is derived from an EMBL/GenBank/DDBJ whole genome shotgun (WGS) entry which is preliminary data.</text>
</comment>
<accession>A0ABU6VL55</accession>
<dbReference type="Proteomes" id="UP001341840">
    <property type="component" value="Unassembled WGS sequence"/>
</dbReference>
<proteinExistence type="predicted"/>